<gene>
    <name evidence="11" type="ORF">M8318_21450</name>
</gene>
<feature type="signal peptide" evidence="8">
    <location>
        <begin position="1"/>
        <end position="22"/>
    </location>
</feature>
<keyword evidence="5 7" id="KW-0143">Chaperone</keyword>
<dbReference type="InterPro" id="IPR016148">
    <property type="entry name" value="Pili_assmbl_chaperone_C"/>
</dbReference>
<sequence>MNFLRNILLVGLMMAGGTAAQAGIIIGGTRVIFDGSKKEASVSVNNPDDSPYLVQSWIDMQSEGGGKVPFIITPPLYRLDKGQKNIERIVLTGTLPQDRESLFWLNIKSIPSATTAVNSLQIAVKSRIKLIYRPAGLKRSTPEEQASKLIWRRMGDHIQVTNPTDYVMNFNEITVGGKQLQNVSWVLPHSTATLPLPSQVSNGAVVFKIINDYGGVGDAHTASP</sequence>
<feature type="chain" id="PRO_5046703366" evidence="8">
    <location>
        <begin position="23"/>
        <end position="224"/>
    </location>
</feature>
<dbReference type="PANTHER" id="PTHR30251:SF9">
    <property type="entry name" value="CHAPERONE PROTEIN CAF1M"/>
    <property type="match status" value="1"/>
</dbReference>
<dbReference type="PROSITE" id="PS00635">
    <property type="entry name" value="PILI_CHAPERONE"/>
    <property type="match status" value="1"/>
</dbReference>
<evidence type="ECO:0000259" key="9">
    <source>
        <dbReference type="Pfam" id="PF00345"/>
    </source>
</evidence>
<evidence type="ECO:0000256" key="8">
    <source>
        <dbReference type="SAM" id="SignalP"/>
    </source>
</evidence>
<comment type="caution">
    <text evidence="11">The sequence shown here is derived from an EMBL/GenBank/DDBJ whole genome shotgun (WGS) entry which is preliminary data.</text>
</comment>
<dbReference type="SUPFAM" id="SSF49584">
    <property type="entry name" value="Periplasmic chaperone C-domain"/>
    <property type="match status" value="1"/>
</dbReference>
<accession>A0ABT2RH45</accession>
<comment type="similarity">
    <text evidence="2 7">Belongs to the periplasmic pilus chaperone family.</text>
</comment>
<evidence type="ECO:0000256" key="5">
    <source>
        <dbReference type="ARBA" id="ARBA00023186"/>
    </source>
</evidence>
<keyword evidence="12" id="KW-1185">Reference proteome</keyword>
<evidence type="ECO:0000313" key="11">
    <source>
        <dbReference type="EMBL" id="MCU6680218.1"/>
    </source>
</evidence>
<dbReference type="InterPro" id="IPR013783">
    <property type="entry name" value="Ig-like_fold"/>
</dbReference>
<dbReference type="Proteomes" id="UP001062027">
    <property type="component" value="Unassembled WGS sequence"/>
</dbReference>
<evidence type="ECO:0000256" key="4">
    <source>
        <dbReference type="ARBA" id="ARBA00022764"/>
    </source>
</evidence>
<keyword evidence="3 8" id="KW-0732">Signal</keyword>
<dbReference type="RefSeq" id="WP_262664421.1">
    <property type="nucleotide sequence ID" value="NZ_JAMHKS010000078.1"/>
</dbReference>
<dbReference type="InterPro" id="IPR008962">
    <property type="entry name" value="PapD-like_sf"/>
</dbReference>
<dbReference type="EMBL" id="JAMHKS010000078">
    <property type="protein sequence ID" value="MCU6680218.1"/>
    <property type="molecule type" value="Genomic_DNA"/>
</dbReference>
<keyword evidence="4" id="KW-0574">Periplasm</keyword>
<dbReference type="InterPro" id="IPR001829">
    <property type="entry name" value="Pili_assmbl_chaperone_bac"/>
</dbReference>
<evidence type="ECO:0000256" key="2">
    <source>
        <dbReference type="ARBA" id="ARBA00007399"/>
    </source>
</evidence>
<dbReference type="InterPro" id="IPR018046">
    <property type="entry name" value="Pili_assmbl_chaperone_CS"/>
</dbReference>
<dbReference type="SUPFAM" id="SSF49354">
    <property type="entry name" value="PapD-like"/>
    <property type="match status" value="1"/>
</dbReference>
<evidence type="ECO:0000259" key="10">
    <source>
        <dbReference type="Pfam" id="PF02753"/>
    </source>
</evidence>
<dbReference type="PANTHER" id="PTHR30251">
    <property type="entry name" value="PILUS ASSEMBLY CHAPERONE"/>
    <property type="match status" value="1"/>
</dbReference>
<name>A0ABT2RH45_9ENTR</name>
<feature type="domain" description="Pili assembly chaperone C-terminal" evidence="10">
    <location>
        <begin position="160"/>
        <end position="216"/>
    </location>
</feature>
<dbReference type="InterPro" id="IPR036316">
    <property type="entry name" value="Pili_assmbl_chap_C_dom_sf"/>
</dbReference>
<reference evidence="11" key="1">
    <citation type="submission" date="2022-05" db="EMBL/GenBank/DDBJ databases">
        <title>Description of a novel species of Leclercia; Leclercia tamurae and the Proposal for a Novel Genus Silvania gen. nov. Containing Two Novel Species Silvania hatchlandensis sp. nov. and Silvania confinis sp. nov. Isolated from the Rhizosphere of Oak.</title>
        <authorList>
            <person name="Maddock D.W."/>
            <person name="Brady C.L."/>
            <person name="Denman S."/>
            <person name="Arnold D."/>
        </authorList>
    </citation>
    <scope>NUCLEOTIDE SEQUENCE</scope>
    <source>
        <strain evidence="11">H6S3</strain>
    </source>
</reference>
<evidence type="ECO:0000256" key="7">
    <source>
        <dbReference type="RuleBase" id="RU003918"/>
    </source>
</evidence>
<protein>
    <submittedName>
        <fullName evidence="11">Fimbria/pilus periplasmic chaperone</fullName>
    </submittedName>
</protein>
<proteinExistence type="inferred from homology"/>
<feature type="domain" description="Pili assembly chaperone N-terminal" evidence="9">
    <location>
        <begin position="23"/>
        <end position="137"/>
    </location>
</feature>
<evidence type="ECO:0000256" key="1">
    <source>
        <dbReference type="ARBA" id="ARBA00004418"/>
    </source>
</evidence>
<organism evidence="11 12">
    <name type="scientific">Leclercia tamurae</name>
    <dbReference type="NCBI Taxonomy" id="2926467"/>
    <lineage>
        <taxon>Bacteria</taxon>
        <taxon>Pseudomonadati</taxon>
        <taxon>Pseudomonadota</taxon>
        <taxon>Gammaproteobacteria</taxon>
        <taxon>Enterobacterales</taxon>
        <taxon>Enterobacteriaceae</taxon>
        <taxon>Leclercia</taxon>
    </lineage>
</organism>
<dbReference type="Pfam" id="PF02753">
    <property type="entry name" value="PapD_C"/>
    <property type="match status" value="1"/>
</dbReference>
<evidence type="ECO:0000256" key="6">
    <source>
        <dbReference type="ARBA" id="ARBA00023319"/>
    </source>
</evidence>
<dbReference type="Pfam" id="PF00345">
    <property type="entry name" value="PapD_N"/>
    <property type="match status" value="1"/>
</dbReference>
<dbReference type="InterPro" id="IPR050643">
    <property type="entry name" value="Periplasmic_pilus_chap"/>
</dbReference>
<evidence type="ECO:0000256" key="3">
    <source>
        <dbReference type="ARBA" id="ARBA00022729"/>
    </source>
</evidence>
<evidence type="ECO:0000313" key="12">
    <source>
        <dbReference type="Proteomes" id="UP001062027"/>
    </source>
</evidence>
<dbReference type="PRINTS" id="PR00969">
    <property type="entry name" value="CHAPERONPILI"/>
</dbReference>
<keyword evidence="6" id="KW-0393">Immunoglobulin domain</keyword>
<comment type="subcellular location">
    <subcellularLocation>
        <location evidence="1 7">Periplasm</location>
    </subcellularLocation>
</comment>
<dbReference type="Gene3D" id="2.60.40.10">
    <property type="entry name" value="Immunoglobulins"/>
    <property type="match status" value="2"/>
</dbReference>
<dbReference type="InterPro" id="IPR016147">
    <property type="entry name" value="Pili_assmbl_chaperone_N"/>
</dbReference>